<evidence type="ECO:0000313" key="2">
    <source>
        <dbReference type="EMBL" id="MFC0049783.1"/>
    </source>
</evidence>
<evidence type="ECO:0000256" key="1">
    <source>
        <dbReference type="SAM" id="SignalP"/>
    </source>
</evidence>
<dbReference type="EMBL" id="JBHLXP010000004">
    <property type="protein sequence ID" value="MFC0049783.1"/>
    <property type="molecule type" value="Genomic_DNA"/>
</dbReference>
<gene>
    <name evidence="2" type="ORF">ACFFJP_15900</name>
</gene>
<protein>
    <submittedName>
        <fullName evidence="2">DUF2884 family protein</fullName>
    </submittedName>
</protein>
<feature type="chain" id="PRO_5047538210" evidence="1">
    <location>
        <begin position="17"/>
        <end position="271"/>
    </location>
</feature>
<sequence length="271" mass="29780">MKLLIAATLFSSIAMAHESEQNCSLELHDDLLVQRADVQLLRSDNPLWRISDQGQLWINNKSVDTDASTAVLLQQYQAGLRDNAEQTVTLVADAVSMASEALTRVMAQFEVDNGDAQANIDRALNKMRTNLDQILLRSDNSIRINGSKLAGIDNGFDDEMSKAIEESVAEITGNALMLVGKAMSSGEGNFDQRMEAFGQKMEKFGDELEADMNVRGEQLEARGQQICSSLQQLDGLEAQIQAKVPAMQQFDLIQVSTKENHVDTAKTNSAE</sequence>
<dbReference type="Proteomes" id="UP001589813">
    <property type="component" value="Unassembled WGS sequence"/>
</dbReference>
<proteinExistence type="predicted"/>
<reference evidence="2 3" key="1">
    <citation type="submission" date="2024-09" db="EMBL/GenBank/DDBJ databases">
        <authorList>
            <person name="Sun Q."/>
            <person name="Mori K."/>
        </authorList>
    </citation>
    <scope>NUCLEOTIDE SEQUENCE [LARGE SCALE GENOMIC DNA]</scope>
    <source>
        <strain evidence="2 3">KCTC 23315</strain>
    </source>
</reference>
<dbReference type="InterPro" id="IPR021307">
    <property type="entry name" value="DUF2884"/>
</dbReference>
<evidence type="ECO:0000313" key="3">
    <source>
        <dbReference type="Proteomes" id="UP001589813"/>
    </source>
</evidence>
<comment type="caution">
    <text evidence="2">The sequence shown here is derived from an EMBL/GenBank/DDBJ whole genome shotgun (WGS) entry which is preliminary data.</text>
</comment>
<dbReference type="RefSeq" id="WP_377246300.1">
    <property type="nucleotide sequence ID" value="NZ_JBHLXP010000004.1"/>
</dbReference>
<feature type="signal peptide" evidence="1">
    <location>
        <begin position="1"/>
        <end position="16"/>
    </location>
</feature>
<keyword evidence="3" id="KW-1185">Reference proteome</keyword>
<accession>A0ABV6BI67</accession>
<dbReference type="Pfam" id="PF11101">
    <property type="entry name" value="DUF2884"/>
    <property type="match status" value="1"/>
</dbReference>
<organism evidence="2 3">
    <name type="scientific">Rheinheimera tilapiae</name>
    <dbReference type="NCBI Taxonomy" id="875043"/>
    <lineage>
        <taxon>Bacteria</taxon>
        <taxon>Pseudomonadati</taxon>
        <taxon>Pseudomonadota</taxon>
        <taxon>Gammaproteobacteria</taxon>
        <taxon>Chromatiales</taxon>
        <taxon>Chromatiaceae</taxon>
        <taxon>Rheinheimera</taxon>
    </lineage>
</organism>
<keyword evidence="1" id="KW-0732">Signal</keyword>
<name>A0ABV6BI67_9GAMM</name>